<comment type="caution">
    <text evidence="1">The sequence shown here is derived from an EMBL/GenBank/DDBJ whole genome shotgun (WGS) entry which is preliminary data.</text>
</comment>
<dbReference type="PANTHER" id="PTHR31293">
    <property type="entry name" value="RNI-LIKE SUPERFAMILY PROTEIN"/>
    <property type="match status" value="1"/>
</dbReference>
<protein>
    <recommendedName>
        <fullName evidence="3">F-box domain-containing protein</fullName>
    </recommendedName>
</protein>
<accession>A0A8X7YHG1</accession>
<evidence type="ECO:0000313" key="1">
    <source>
        <dbReference type="EMBL" id="KAG6750135.1"/>
    </source>
</evidence>
<sequence>MAKDNRRKRYKKANKDMICRLPNEILGHVLSFLPIKDASTWKLSFFLYKQWISAAIKDNLEGLILYTSDHVLLPRRIFSCEKLVVLDLSYRIDIDLLGVGVRIPCLKPLYSLVETALSVAYEHVFTIQVDDYIDMHGSSLFETDHAYCQELTITLSDTVHMKLPGFDNLPDFRI</sequence>
<dbReference type="PANTHER" id="PTHR31293:SF12">
    <property type="entry name" value="RNI-LIKE SUPERFAMILY PROTEIN"/>
    <property type="match status" value="1"/>
</dbReference>
<dbReference type="Proteomes" id="UP000886885">
    <property type="component" value="Chromosome 14A"/>
</dbReference>
<keyword evidence="2" id="KW-1185">Reference proteome</keyword>
<proteinExistence type="predicted"/>
<reference evidence="1" key="1">
    <citation type="journal article" date="2020" name="bioRxiv">
        <title>Hybrid origin of Populus tomentosa Carr. identified through genome sequencing and phylogenomic analysis.</title>
        <authorList>
            <person name="An X."/>
            <person name="Gao K."/>
            <person name="Chen Z."/>
            <person name="Li J."/>
            <person name="Yang X."/>
            <person name="Yang X."/>
            <person name="Zhou J."/>
            <person name="Guo T."/>
            <person name="Zhao T."/>
            <person name="Huang S."/>
            <person name="Miao D."/>
            <person name="Khan W.U."/>
            <person name="Rao P."/>
            <person name="Ye M."/>
            <person name="Lei B."/>
            <person name="Liao W."/>
            <person name="Wang J."/>
            <person name="Ji L."/>
            <person name="Li Y."/>
            <person name="Guo B."/>
            <person name="Mustafa N.S."/>
            <person name="Li S."/>
            <person name="Yun Q."/>
            <person name="Keller S.R."/>
            <person name="Mao J."/>
            <person name="Zhang R."/>
            <person name="Strauss S.H."/>
        </authorList>
    </citation>
    <scope>NUCLEOTIDE SEQUENCE</scope>
    <source>
        <strain evidence="1">GM15</strain>
        <tissue evidence="1">Leaf</tissue>
    </source>
</reference>
<dbReference type="OrthoDB" id="811707at2759"/>
<evidence type="ECO:0008006" key="3">
    <source>
        <dbReference type="Google" id="ProtNLM"/>
    </source>
</evidence>
<dbReference type="AlphaFoldDB" id="A0A8X7YHG1"/>
<organism evidence="1 2">
    <name type="scientific">Populus tomentosa</name>
    <name type="common">Chinese white poplar</name>
    <dbReference type="NCBI Taxonomy" id="118781"/>
    <lineage>
        <taxon>Eukaryota</taxon>
        <taxon>Viridiplantae</taxon>
        <taxon>Streptophyta</taxon>
        <taxon>Embryophyta</taxon>
        <taxon>Tracheophyta</taxon>
        <taxon>Spermatophyta</taxon>
        <taxon>Magnoliopsida</taxon>
        <taxon>eudicotyledons</taxon>
        <taxon>Gunneridae</taxon>
        <taxon>Pentapetalae</taxon>
        <taxon>rosids</taxon>
        <taxon>fabids</taxon>
        <taxon>Malpighiales</taxon>
        <taxon>Salicaceae</taxon>
        <taxon>Saliceae</taxon>
        <taxon>Populus</taxon>
    </lineage>
</organism>
<gene>
    <name evidence="1" type="ORF">POTOM_047217</name>
</gene>
<name>A0A8X7YHG1_POPTO</name>
<dbReference type="InterPro" id="IPR055294">
    <property type="entry name" value="FBL60-like"/>
</dbReference>
<dbReference type="EMBL" id="JAAWWB010000027">
    <property type="protein sequence ID" value="KAG6750135.1"/>
    <property type="molecule type" value="Genomic_DNA"/>
</dbReference>
<evidence type="ECO:0000313" key="2">
    <source>
        <dbReference type="Proteomes" id="UP000886885"/>
    </source>
</evidence>